<dbReference type="Pfam" id="PF13912">
    <property type="entry name" value="zf-C2H2_6"/>
    <property type="match status" value="1"/>
</dbReference>
<comment type="caution">
    <text evidence="10">The sequence shown here is derived from an EMBL/GenBank/DDBJ whole genome shotgun (WGS) entry which is preliminary data.</text>
</comment>
<sequence>MDTVSLNHTTITTQPSSDQLEVLIPFMSPEQSIGQLVLITPQLPPKPSGGQLVVLTPFISPEKSIGQLVLITPQFPPKPSGGQLVVLTPFISPEKSIGQLVLITPQLPPKPSGEKDSDGIPSETRTPHSQTKQSESTYVDDTVLHRVLYGQWPEWNGQRPPEKIRNALLKTVPASILSNVPEEVFLDMSTLPQQGVGVFARGTIEEKTVFGPLPGRLLHPTDCTEEDLSNAWEQISDECGQMKLVWLMGCSVTHERDSWMTLIQTARHTLEQNLETSENGGAIYYRATKNSEQDFFPIDSVKWNSDNCYSTVDCYNKNLSNILHLNERTKGDVNALIKISRFLSNQAFISPGYPEEGRKRVRCVICHKGFNSRSNLRSHMRTHTQQKPFECDVCRRRFSQSSTLRNHTRLHTGEKPYKCSTCKSSYSQLAGLRAHQKSSQPKLRLPEVQTI</sequence>
<dbReference type="GO" id="GO:0008170">
    <property type="term" value="F:N-methyltransferase activity"/>
    <property type="evidence" value="ECO:0007669"/>
    <property type="project" value="UniProtKB-ARBA"/>
</dbReference>
<organism evidence="10 11">
    <name type="scientific">Larinioides sclopetarius</name>
    <dbReference type="NCBI Taxonomy" id="280406"/>
    <lineage>
        <taxon>Eukaryota</taxon>
        <taxon>Metazoa</taxon>
        <taxon>Ecdysozoa</taxon>
        <taxon>Arthropoda</taxon>
        <taxon>Chelicerata</taxon>
        <taxon>Arachnida</taxon>
        <taxon>Araneae</taxon>
        <taxon>Araneomorphae</taxon>
        <taxon>Entelegynae</taxon>
        <taxon>Araneoidea</taxon>
        <taxon>Araneidae</taxon>
        <taxon>Larinioides</taxon>
    </lineage>
</organism>
<feature type="region of interest" description="Disordered" evidence="8">
    <location>
        <begin position="104"/>
        <end position="137"/>
    </location>
</feature>
<evidence type="ECO:0000256" key="5">
    <source>
        <dbReference type="ARBA" id="ARBA00023015"/>
    </source>
</evidence>
<dbReference type="InterPro" id="IPR046341">
    <property type="entry name" value="SET_dom_sf"/>
</dbReference>
<evidence type="ECO:0000256" key="8">
    <source>
        <dbReference type="SAM" id="MobiDB-lite"/>
    </source>
</evidence>
<keyword evidence="6" id="KW-0804">Transcription</keyword>
<keyword evidence="3 7" id="KW-0863">Zinc-finger</keyword>
<protein>
    <recommendedName>
        <fullName evidence="9">C2H2-type domain-containing protein</fullName>
    </recommendedName>
</protein>
<dbReference type="InterPro" id="IPR050331">
    <property type="entry name" value="Zinc_finger"/>
</dbReference>
<dbReference type="InterPro" id="IPR036236">
    <property type="entry name" value="Znf_C2H2_sf"/>
</dbReference>
<dbReference type="GO" id="GO:0008270">
    <property type="term" value="F:zinc ion binding"/>
    <property type="evidence" value="ECO:0007669"/>
    <property type="project" value="UniProtKB-KW"/>
</dbReference>
<dbReference type="GO" id="GO:0008276">
    <property type="term" value="F:protein methyltransferase activity"/>
    <property type="evidence" value="ECO:0007669"/>
    <property type="project" value="UniProtKB-ARBA"/>
</dbReference>
<keyword evidence="11" id="KW-1185">Reference proteome</keyword>
<dbReference type="PROSITE" id="PS50157">
    <property type="entry name" value="ZINC_FINGER_C2H2_2"/>
    <property type="match status" value="2"/>
</dbReference>
<dbReference type="PANTHER" id="PTHR16515">
    <property type="entry name" value="PR DOMAIN ZINC FINGER PROTEIN"/>
    <property type="match status" value="1"/>
</dbReference>
<dbReference type="GO" id="GO:0022008">
    <property type="term" value="P:neurogenesis"/>
    <property type="evidence" value="ECO:0007669"/>
    <property type="project" value="TreeGrafter"/>
</dbReference>
<feature type="domain" description="C2H2-type" evidence="9">
    <location>
        <begin position="361"/>
        <end position="388"/>
    </location>
</feature>
<dbReference type="SUPFAM" id="SSF57667">
    <property type="entry name" value="beta-beta-alpha zinc fingers"/>
    <property type="match status" value="2"/>
</dbReference>
<dbReference type="PROSITE" id="PS00028">
    <property type="entry name" value="ZINC_FINGER_C2H2_1"/>
    <property type="match status" value="2"/>
</dbReference>
<dbReference type="InterPro" id="IPR013087">
    <property type="entry name" value="Znf_C2H2_type"/>
</dbReference>
<keyword evidence="5" id="KW-0805">Transcription regulation</keyword>
<proteinExistence type="predicted"/>
<accession>A0AAV2A3D9</accession>
<evidence type="ECO:0000313" key="11">
    <source>
        <dbReference type="Proteomes" id="UP001497382"/>
    </source>
</evidence>
<dbReference type="AlphaFoldDB" id="A0AAV2A3D9"/>
<keyword evidence="2" id="KW-0677">Repeat</keyword>
<dbReference type="Proteomes" id="UP001497382">
    <property type="component" value="Unassembled WGS sequence"/>
</dbReference>
<keyword evidence="4" id="KW-0862">Zinc</keyword>
<dbReference type="Gene3D" id="3.30.160.60">
    <property type="entry name" value="Classic Zinc Finger"/>
    <property type="match status" value="3"/>
</dbReference>
<dbReference type="GO" id="GO:0005634">
    <property type="term" value="C:nucleus"/>
    <property type="evidence" value="ECO:0007669"/>
    <property type="project" value="UniProtKB-ARBA"/>
</dbReference>
<dbReference type="FunFam" id="3.30.160.60:FF:000501">
    <property type="entry name" value="PR domain zinc finger protein 12"/>
    <property type="match status" value="1"/>
</dbReference>
<dbReference type="InterPro" id="IPR001214">
    <property type="entry name" value="SET_dom"/>
</dbReference>
<feature type="domain" description="C2H2-type" evidence="9">
    <location>
        <begin position="389"/>
        <end position="416"/>
    </location>
</feature>
<evidence type="ECO:0000256" key="3">
    <source>
        <dbReference type="ARBA" id="ARBA00022771"/>
    </source>
</evidence>
<evidence type="ECO:0000256" key="1">
    <source>
        <dbReference type="ARBA" id="ARBA00022723"/>
    </source>
</evidence>
<dbReference type="Pfam" id="PF21549">
    <property type="entry name" value="PRDM2_PR"/>
    <property type="match status" value="1"/>
</dbReference>
<evidence type="ECO:0000256" key="6">
    <source>
        <dbReference type="ARBA" id="ARBA00023163"/>
    </source>
</evidence>
<evidence type="ECO:0000313" key="10">
    <source>
        <dbReference type="EMBL" id="CAL1277173.1"/>
    </source>
</evidence>
<feature type="compositionally biased region" description="Polar residues" evidence="8">
    <location>
        <begin position="123"/>
        <end position="137"/>
    </location>
</feature>
<reference evidence="10 11" key="1">
    <citation type="submission" date="2024-04" db="EMBL/GenBank/DDBJ databases">
        <authorList>
            <person name="Rising A."/>
            <person name="Reimegard J."/>
            <person name="Sonavane S."/>
            <person name="Akerstrom W."/>
            <person name="Nylinder S."/>
            <person name="Hedman E."/>
            <person name="Kallberg Y."/>
        </authorList>
    </citation>
    <scope>NUCLEOTIDE SEQUENCE [LARGE SCALE GENOMIC DNA]</scope>
</reference>
<dbReference type="FunFam" id="3.30.160.60:FF:000358">
    <property type="entry name" value="zinc finger protein 24"/>
    <property type="match status" value="1"/>
</dbReference>
<dbReference type="Pfam" id="PF00096">
    <property type="entry name" value="zf-C2H2"/>
    <property type="match status" value="2"/>
</dbReference>
<evidence type="ECO:0000256" key="7">
    <source>
        <dbReference type="PROSITE-ProRule" id="PRU00042"/>
    </source>
</evidence>
<evidence type="ECO:0000259" key="9">
    <source>
        <dbReference type="PROSITE" id="PS50157"/>
    </source>
</evidence>
<evidence type="ECO:0000256" key="2">
    <source>
        <dbReference type="ARBA" id="ARBA00022737"/>
    </source>
</evidence>
<evidence type="ECO:0000256" key="4">
    <source>
        <dbReference type="ARBA" id="ARBA00022833"/>
    </source>
</evidence>
<name>A0AAV2A3D9_9ARAC</name>
<dbReference type="PANTHER" id="PTHR16515:SF20">
    <property type="entry name" value="PR DOMAIN ZINC FINGER PROTEIN 12"/>
    <property type="match status" value="1"/>
</dbReference>
<dbReference type="GO" id="GO:0010468">
    <property type="term" value="P:regulation of gene expression"/>
    <property type="evidence" value="ECO:0007669"/>
    <property type="project" value="TreeGrafter"/>
</dbReference>
<dbReference type="GO" id="GO:0008757">
    <property type="term" value="F:S-adenosylmethionine-dependent methyltransferase activity"/>
    <property type="evidence" value="ECO:0007669"/>
    <property type="project" value="UniProtKB-ARBA"/>
</dbReference>
<gene>
    <name evidence="10" type="ORF">LARSCL_LOCUS9065</name>
</gene>
<dbReference type="EMBL" id="CAXIEN010000099">
    <property type="protein sequence ID" value="CAL1277173.1"/>
    <property type="molecule type" value="Genomic_DNA"/>
</dbReference>
<dbReference type="FunFam" id="3.30.160.60:FF:000446">
    <property type="entry name" value="Zinc finger protein"/>
    <property type="match status" value="1"/>
</dbReference>
<keyword evidence="1" id="KW-0479">Metal-binding</keyword>
<dbReference type="SMART" id="SM00355">
    <property type="entry name" value="ZnF_C2H2"/>
    <property type="match status" value="3"/>
</dbReference>
<dbReference type="Gene3D" id="2.170.270.10">
    <property type="entry name" value="SET domain"/>
    <property type="match status" value="1"/>
</dbReference>